<keyword evidence="3" id="KW-1185">Reference proteome</keyword>
<sequence length="166" mass="19371">MKESITLITDIRKELLGEIQSLTDEELNRTIHTNRWTIMQVVDHLYLMERAITNSLVQALEQGDEQSVDDKPVHLTVDRSRKVQAPSYVEPADEMKTLGEMKERLESSREELLHFLESIPSEDDLKTKANPHPVFGMVRLDQWVPFIGYHEKRHIDQIRELKADLI</sequence>
<accession>A0A0M0GQ39</accession>
<reference evidence="3" key="1">
    <citation type="submission" date="2015-07" db="EMBL/GenBank/DDBJ databases">
        <title>Fjat-14235 jcm11544.</title>
        <authorList>
            <person name="Liu B."/>
            <person name="Wang J."/>
            <person name="Zhu Y."/>
            <person name="Liu G."/>
            <person name="Chen Q."/>
            <person name="Chen Z."/>
            <person name="Lan J."/>
            <person name="Che J."/>
            <person name="Ge C."/>
            <person name="Shi H."/>
            <person name="Pan Z."/>
            <person name="Liu X."/>
        </authorList>
    </citation>
    <scope>NUCLEOTIDE SEQUENCE [LARGE SCALE GENOMIC DNA]</scope>
    <source>
        <strain evidence="3">JCM 11544</strain>
    </source>
</reference>
<gene>
    <name evidence="2" type="ORF">AF331_05595</name>
</gene>
<proteinExistence type="predicted"/>
<dbReference type="Proteomes" id="UP000037405">
    <property type="component" value="Unassembled WGS sequence"/>
</dbReference>
<evidence type="ECO:0000313" key="3">
    <source>
        <dbReference type="Proteomes" id="UP000037405"/>
    </source>
</evidence>
<dbReference type="AlphaFoldDB" id="A0A0M0GQ39"/>
<comment type="caution">
    <text evidence="2">The sequence shown here is derived from an EMBL/GenBank/DDBJ whole genome shotgun (WGS) entry which is preliminary data.</text>
</comment>
<organism evidence="2 3">
    <name type="scientific">Rossellomorea marisflavi</name>
    <dbReference type="NCBI Taxonomy" id="189381"/>
    <lineage>
        <taxon>Bacteria</taxon>
        <taxon>Bacillati</taxon>
        <taxon>Bacillota</taxon>
        <taxon>Bacilli</taxon>
        <taxon>Bacillales</taxon>
        <taxon>Bacillaceae</taxon>
        <taxon>Rossellomorea</taxon>
    </lineage>
</organism>
<dbReference type="Pfam" id="PF12867">
    <property type="entry name" value="DinB_2"/>
    <property type="match status" value="1"/>
</dbReference>
<dbReference type="RefSeq" id="WP_053427143.1">
    <property type="nucleotide sequence ID" value="NZ_JAUKEF010000001.1"/>
</dbReference>
<dbReference type="OrthoDB" id="5464839at2"/>
<dbReference type="EMBL" id="LGUE01000001">
    <property type="protein sequence ID" value="KON91944.1"/>
    <property type="molecule type" value="Genomic_DNA"/>
</dbReference>
<feature type="domain" description="DinB-like" evidence="1">
    <location>
        <begin position="10"/>
        <end position="158"/>
    </location>
</feature>
<name>A0A0M0GQ39_9BACI</name>
<dbReference type="Gene3D" id="1.20.120.450">
    <property type="entry name" value="dinb family like domain"/>
    <property type="match status" value="1"/>
</dbReference>
<dbReference type="STRING" id="189381.GCA_900166615_03163"/>
<dbReference type="PATRIC" id="fig|189381.12.peg.1255"/>
<dbReference type="SUPFAM" id="SSF109854">
    <property type="entry name" value="DinB/YfiT-like putative metalloenzymes"/>
    <property type="match status" value="1"/>
</dbReference>
<evidence type="ECO:0000259" key="1">
    <source>
        <dbReference type="Pfam" id="PF12867"/>
    </source>
</evidence>
<dbReference type="InterPro" id="IPR034660">
    <property type="entry name" value="DinB/YfiT-like"/>
</dbReference>
<protein>
    <recommendedName>
        <fullName evidence="1">DinB-like domain-containing protein</fullName>
    </recommendedName>
</protein>
<evidence type="ECO:0000313" key="2">
    <source>
        <dbReference type="EMBL" id="KON91944.1"/>
    </source>
</evidence>
<dbReference type="InterPro" id="IPR024775">
    <property type="entry name" value="DinB-like"/>
</dbReference>